<evidence type="ECO:0000259" key="1">
    <source>
        <dbReference type="PROSITE" id="PS51186"/>
    </source>
</evidence>
<dbReference type="Gene3D" id="3.40.630.30">
    <property type="match status" value="1"/>
</dbReference>
<evidence type="ECO:0000313" key="2">
    <source>
        <dbReference type="EMBL" id="GLI01807.1"/>
    </source>
</evidence>
<accession>A0ABQ5R6J7</accession>
<dbReference type="InterPro" id="IPR050276">
    <property type="entry name" value="MshD_Acetyltransferase"/>
</dbReference>
<keyword evidence="3" id="KW-1185">Reference proteome</keyword>
<protein>
    <recommendedName>
        <fullName evidence="1">N-acetyltransferase domain-containing protein</fullName>
    </recommendedName>
</protein>
<name>A0ABQ5R6J7_9ACTN</name>
<dbReference type="InterPro" id="IPR016181">
    <property type="entry name" value="Acyl_CoA_acyltransferase"/>
</dbReference>
<dbReference type="Proteomes" id="UP001144280">
    <property type="component" value="Unassembled WGS sequence"/>
</dbReference>
<evidence type="ECO:0000313" key="3">
    <source>
        <dbReference type="Proteomes" id="UP001144280"/>
    </source>
</evidence>
<dbReference type="Pfam" id="PF00583">
    <property type="entry name" value="Acetyltransf_1"/>
    <property type="match status" value="1"/>
</dbReference>
<dbReference type="InterPro" id="IPR000182">
    <property type="entry name" value="GNAT_dom"/>
</dbReference>
<dbReference type="CDD" id="cd04301">
    <property type="entry name" value="NAT_SF"/>
    <property type="match status" value="2"/>
</dbReference>
<dbReference type="PANTHER" id="PTHR43617">
    <property type="entry name" value="L-AMINO ACID N-ACETYLTRANSFERASE"/>
    <property type="match status" value="1"/>
</dbReference>
<proteinExistence type="predicted"/>
<reference evidence="2" key="1">
    <citation type="submission" date="2022-12" db="EMBL/GenBank/DDBJ databases">
        <title>New Phytohabitans aurantiacus sp. RD004123 nov., an actinomycete isolated from soil.</title>
        <authorList>
            <person name="Triningsih D.W."/>
            <person name="Harunari E."/>
            <person name="Igarashi Y."/>
        </authorList>
    </citation>
    <scope>NUCLEOTIDE SEQUENCE</scope>
    <source>
        <strain evidence="2">RD004123</strain>
    </source>
</reference>
<dbReference type="EMBL" id="BSDI01000050">
    <property type="protein sequence ID" value="GLI01807.1"/>
    <property type="molecule type" value="Genomic_DNA"/>
</dbReference>
<dbReference type="SUPFAM" id="SSF55729">
    <property type="entry name" value="Acyl-CoA N-acyltransferases (Nat)"/>
    <property type="match status" value="2"/>
</dbReference>
<feature type="domain" description="N-acetyltransferase" evidence="1">
    <location>
        <begin position="148"/>
        <end position="298"/>
    </location>
</feature>
<gene>
    <name evidence="2" type="ORF">Pa4123_70840</name>
</gene>
<dbReference type="PROSITE" id="PS51186">
    <property type="entry name" value="GNAT"/>
    <property type="match status" value="1"/>
</dbReference>
<organism evidence="2 3">
    <name type="scientific">Phytohabitans aurantiacus</name>
    <dbReference type="NCBI Taxonomy" id="3016789"/>
    <lineage>
        <taxon>Bacteria</taxon>
        <taxon>Bacillati</taxon>
        <taxon>Actinomycetota</taxon>
        <taxon>Actinomycetes</taxon>
        <taxon>Micromonosporales</taxon>
        <taxon>Micromonosporaceae</taxon>
    </lineage>
</organism>
<comment type="caution">
    <text evidence="2">The sequence shown here is derived from an EMBL/GenBank/DDBJ whole genome shotgun (WGS) entry which is preliminary data.</text>
</comment>
<sequence length="298" mass="32193">MFNALEEHVGFPPSSTPGQLGQYLTTALADPERDSTLRLDADGRIVAAGLVIAPPAGGDRVWLFGGVLPDRRAAGVGRELLRWQFDRAARMRGASGADGAWTAHATTPVQDEAAIRLYRRAGMTASRYWTGMSAPTAGARPVPLPDGLRADSYQPGFARALYAADTEAFAGHFATQVHDYERWAARNVERNTFLPELCVLVFDGDELAGYIVPHRGVDPGTVYIGHLGVRKPWRRRGLATCMLKTLLATAAGAGWHSVRLQVDADNAHGATGVYERIGFTATTRTVTYELAVEMSADD</sequence>